<dbReference type="PANTHER" id="PTHR12558:SF13">
    <property type="entry name" value="CELL DIVISION CYCLE PROTEIN 27 HOMOLOG"/>
    <property type="match status" value="1"/>
</dbReference>
<comment type="caution">
    <text evidence="2">The sequence shown here is derived from an EMBL/GenBank/DDBJ whole genome shotgun (WGS) entry which is preliminary data.</text>
</comment>
<proteinExistence type="predicted"/>
<feature type="repeat" description="TPR" evidence="1">
    <location>
        <begin position="437"/>
        <end position="470"/>
    </location>
</feature>
<dbReference type="InterPro" id="IPR029044">
    <property type="entry name" value="Nucleotide-diphossugar_trans"/>
</dbReference>
<dbReference type="Pfam" id="PF13432">
    <property type="entry name" value="TPR_16"/>
    <property type="match status" value="4"/>
</dbReference>
<dbReference type="Pfam" id="PF04488">
    <property type="entry name" value="Gly_transf_sug"/>
    <property type="match status" value="1"/>
</dbReference>
<reference evidence="2 3" key="1">
    <citation type="submission" date="2020-08" db="EMBL/GenBank/DDBJ databases">
        <title>Genomic Encyclopedia of Type Strains, Phase IV (KMG-IV): sequencing the most valuable type-strain genomes for metagenomic binning, comparative biology and taxonomic classification.</title>
        <authorList>
            <person name="Goeker M."/>
        </authorList>
    </citation>
    <scope>NUCLEOTIDE SEQUENCE [LARGE SCALE GENOMIC DNA]</scope>
    <source>
        <strain evidence="2 3">DSM 27026</strain>
    </source>
</reference>
<evidence type="ECO:0000313" key="2">
    <source>
        <dbReference type="EMBL" id="MBB5372747.1"/>
    </source>
</evidence>
<dbReference type="AlphaFoldDB" id="A0A840VD15"/>
<sequence length="942" mass="103777">MSNDVKPAAEALERQVQAEQILASEPANVGALVELGRSANAQGDHGAALRAFAAAAVLQPQDIWRWLDVAGALVALGRMEAAEDAYSRILLIKQDQPQALIGLGRCARTRHAHDEALAVFQRVAELVPHDMWRWLDVGDELIALNRLDDAEAAFQRAAIVAPDTMAPFLRLGRCARQRGAREVALAAFQRAAQLAPRDMWRWLDVGEELTVLGRLAEAESAFRHAVEVAPGQKLPVERLGACLAASGGPAAELAYYQDYANRNPDDLWGRRRVAALLRMSGRLDEAETLCRDTLREEPENADTLLELGLCARQRRNHDEAVRLFREAVRLAPEQLWPRQQLAQELRTAGAYDDALAEADEALRRYPDALAALLGRAQCLRDGGRYDDALAAYEAIAAKFPNDNGVLVELAAVERRLGRHEAASAHLTRVLEREPVNVAAVKDLGGTALLLGDFAEAYRLFSSAAEAKPDEPAFQMGVIDTLAAVGEVDDAISRLEALERQQGPLAGLRVKRAALLRQTGRYHEAVALARASTALGPENFWLWFERFFCEMQVGPGSAVAECLARMPVSGVREYAMRQRCRGLYAESRLMYGTARHYYREAEALAPEDTAPYNDLVRTGFITLQLDDALAQLRRVGELDASNNKLLGRALNVSQTHYGQILDEYRMDQAVAAKAVRLWQCTPRERLPRLRELVREAPDNTALAVTLLLSLRQCGALRGPLVPGGVIPRVIYQFWDSAVPPDIQRLMRSWQALNPGWEVRLFDDRQAREMLAQTLPPAVLAAYRRCAEPAQRADLFRLALLALHGGVYADADDRCLRPLDEFLPEGAELVLYQEDLGTLGNNFLAVAPGHPVVLRALDQAVDAINRGDTDIVWLATGPALISRVVASWLAQSSALPPGLVVFDRREAFQAIGMHCAAGYKRAGRHWLETSFSKRGGRPQRGAAA</sequence>
<gene>
    <name evidence="2" type="ORF">HNP71_000998</name>
</gene>
<feature type="repeat" description="TPR" evidence="1">
    <location>
        <begin position="165"/>
        <end position="198"/>
    </location>
</feature>
<dbReference type="InterPro" id="IPR011990">
    <property type="entry name" value="TPR-like_helical_dom_sf"/>
</dbReference>
<dbReference type="SMART" id="SM00028">
    <property type="entry name" value="TPR"/>
    <property type="match status" value="14"/>
</dbReference>
<dbReference type="InterPro" id="IPR019734">
    <property type="entry name" value="TPR_rpt"/>
</dbReference>
<feature type="repeat" description="TPR" evidence="1">
    <location>
        <begin position="97"/>
        <end position="130"/>
    </location>
</feature>
<dbReference type="SUPFAM" id="SSF53448">
    <property type="entry name" value="Nucleotide-diphospho-sugar transferases"/>
    <property type="match status" value="1"/>
</dbReference>
<organism evidence="2 3">
    <name type="scientific">Acidocella aromatica</name>
    <dbReference type="NCBI Taxonomy" id="1303579"/>
    <lineage>
        <taxon>Bacteria</taxon>
        <taxon>Pseudomonadati</taxon>
        <taxon>Pseudomonadota</taxon>
        <taxon>Alphaproteobacteria</taxon>
        <taxon>Acetobacterales</taxon>
        <taxon>Acidocellaceae</taxon>
        <taxon>Acidocella</taxon>
    </lineage>
</organism>
<feature type="repeat" description="TPR" evidence="1">
    <location>
        <begin position="301"/>
        <end position="334"/>
    </location>
</feature>
<keyword evidence="1" id="KW-0802">TPR repeat</keyword>
<dbReference type="PROSITE" id="PS50005">
    <property type="entry name" value="TPR"/>
    <property type="match status" value="5"/>
</dbReference>
<evidence type="ECO:0000313" key="3">
    <source>
        <dbReference type="Proteomes" id="UP000553706"/>
    </source>
</evidence>
<dbReference type="InterPro" id="IPR007577">
    <property type="entry name" value="GlycoTrfase_DXD_sugar-bd_CS"/>
</dbReference>
<dbReference type="Gene3D" id="3.90.550.20">
    <property type="match status" value="1"/>
</dbReference>
<accession>A0A840VD15</accession>
<dbReference type="Gene3D" id="1.25.40.10">
    <property type="entry name" value="Tetratricopeptide repeat domain"/>
    <property type="match status" value="4"/>
</dbReference>
<protein>
    <submittedName>
        <fullName evidence="2">Tetratricopeptide (TPR) repeat protein</fullName>
    </submittedName>
</protein>
<dbReference type="SUPFAM" id="SSF48452">
    <property type="entry name" value="TPR-like"/>
    <property type="match status" value="3"/>
</dbReference>
<dbReference type="Proteomes" id="UP000553706">
    <property type="component" value="Unassembled WGS sequence"/>
</dbReference>
<feature type="repeat" description="TPR" evidence="1">
    <location>
        <begin position="29"/>
        <end position="62"/>
    </location>
</feature>
<dbReference type="PANTHER" id="PTHR12558">
    <property type="entry name" value="CELL DIVISION CYCLE 16,23,27"/>
    <property type="match status" value="1"/>
</dbReference>
<dbReference type="RefSeq" id="WP_183265771.1">
    <property type="nucleotide sequence ID" value="NZ_JACHFJ010000003.1"/>
</dbReference>
<dbReference type="EMBL" id="JACHFJ010000003">
    <property type="protein sequence ID" value="MBB5372747.1"/>
    <property type="molecule type" value="Genomic_DNA"/>
</dbReference>
<keyword evidence="3" id="KW-1185">Reference proteome</keyword>
<dbReference type="Pfam" id="PF14559">
    <property type="entry name" value="TPR_19"/>
    <property type="match status" value="2"/>
</dbReference>
<evidence type="ECO:0000256" key="1">
    <source>
        <dbReference type="PROSITE-ProRule" id="PRU00339"/>
    </source>
</evidence>
<name>A0A840VD15_9PROT</name>